<feature type="compositionally biased region" description="Basic and acidic residues" evidence="1">
    <location>
        <begin position="140"/>
        <end position="161"/>
    </location>
</feature>
<evidence type="ECO:0000256" key="1">
    <source>
        <dbReference type="SAM" id="MobiDB-lite"/>
    </source>
</evidence>
<feature type="compositionally biased region" description="Basic and acidic residues" evidence="1">
    <location>
        <begin position="120"/>
        <end position="129"/>
    </location>
</feature>
<gene>
    <name evidence="2" type="ORF">GSLYS_00013583001</name>
</gene>
<accession>A0AAV2I1F5</accession>
<name>A0AAV2I1F5_LYMST</name>
<feature type="non-terminal residue" evidence="2">
    <location>
        <position position="240"/>
    </location>
</feature>
<proteinExistence type="predicted"/>
<feature type="non-terminal residue" evidence="2">
    <location>
        <position position="1"/>
    </location>
</feature>
<protein>
    <submittedName>
        <fullName evidence="2">Uncharacterized protein</fullName>
    </submittedName>
</protein>
<keyword evidence="3" id="KW-1185">Reference proteome</keyword>
<dbReference type="EMBL" id="CAXITT010000358">
    <property type="protein sequence ID" value="CAL1539850.1"/>
    <property type="molecule type" value="Genomic_DNA"/>
</dbReference>
<feature type="region of interest" description="Disordered" evidence="1">
    <location>
        <begin position="120"/>
        <end position="178"/>
    </location>
</feature>
<sequence length="240" mass="27002">IKYLSIRHNVPLQINKGKLKTKIVMAKSPTKFDTSTLTNALKQVYYIHKNIVADLNAKLDVLADENGKLQAQKSSGMSGECSSCHLLKDMNQRLQETFNALLKDKEAAIKSLTAKLGKVSKENSGKDLDTSENLESSELLENKLTRREGESHEAQREKNENHGVNINDENNDTKTHSKLQLLRQGKRSIRYIEEVPNPKRMKVSPTDNPGRLTVHHHSSNLASVKWAAMLVPETEPDELQ</sequence>
<evidence type="ECO:0000313" key="3">
    <source>
        <dbReference type="Proteomes" id="UP001497497"/>
    </source>
</evidence>
<organism evidence="2 3">
    <name type="scientific">Lymnaea stagnalis</name>
    <name type="common">Great pond snail</name>
    <name type="synonym">Helix stagnalis</name>
    <dbReference type="NCBI Taxonomy" id="6523"/>
    <lineage>
        <taxon>Eukaryota</taxon>
        <taxon>Metazoa</taxon>
        <taxon>Spiralia</taxon>
        <taxon>Lophotrochozoa</taxon>
        <taxon>Mollusca</taxon>
        <taxon>Gastropoda</taxon>
        <taxon>Heterobranchia</taxon>
        <taxon>Euthyneura</taxon>
        <taxon>Panpulmonata</taxon>
        <taxon>Hygrophila</taxon>
        <taxon>Lymnaeoidea</taxon>
        <taxon>Lymnaeidae</taxon>
        <taxon>Lymnaea</taxon>
    </lineage>
</organism>
<comment type="caution">
    <text evidence="2">The sequence shown here is derived from an EMBL/GenBank/DDBJ whole genome shotgun (WGS) entry which is preliminary data.</text>
</comment>
<dbReference type="Proteomes" id="UP001497497">
    <property type="component" value="Unassembled WGS sequence"/>
</dbReference>
<dbReference type="AlphaFoldDB" id="A0AAV2I1F5"/>
<evidence type="ECO:0000313" key="2">
    <source>
        <dbReference type="EMBL" id="CAL1539850.1"/>
    </source>
</evidence>
<reference evidence="2 3" key="1">
    <citation type="submission" date="2024-04" db="EMBL/GenBank/DDBJ databases">
        <authorList>
            <consortium name="Genoscope - CEA"/>
            <person name="William W."/>
        </authorList>
    </citation>
    <scope>NUCLEOTIDE SEQUENCE [LARGE SCALE GENOMIC DNA]</scope>
</reference>